<evidence type="ECO:0000256" key="1">
    <source>
        <dbReference type="ARBA" id="ARBA00009995"/>
    </source>
</evidence>
<organism evidence="5 6">
    <name type="scientific">Punica granatum</name>
    <name type="common">Pomegranate</name>
    <dbReference type="NCBI Taxonomy" id="22663"/>
    <lineage>
        <taxon>Eukaryota</taxon>
        <taxon>Viridiplantae</taxon>
        <taxon>Streptophyta</taxon>
        <taxon>Embryophyta</taxon>
        <taxon>Tracheophyta</taxon>
        <taxon>Spermatophyta</taxon>
        <taxon>Magnoliopsida</taxon>
        <taxon>eudicotyledons</taxon>
        <taxon>Gunneridae</taxon>
        <taxon>Pentapetalae</taxon>
        <taxon>rosids</taxon>
        <taxon>malvids</taxon>
        <taxon>Myrtales</taxon>
        <taxon>Lythraceae</taxon>
        <taxon>Punica</taxon>
    </lineage>
</organism>
<evidence type="ECO:0000256" key="2">
    <source>
        <dbReference type="ARBA" id="ARBA00022676"/>
    </source>
</evidence>
<reference evidence="5 6" key="1">
    <citation type="submission" date="2017-11" db="EMBL/GenBank/DDBJ databases">
        <title>De-novo sequencing of pomegranate (Punica granatum L.) genome.</title>
        <authorList>
            <person name="Akparov Z."/>
            <person name="Amiraslanov A."/>
            <person name="Hajiyeva S."/>
            <person name="Abbasov M."/>
            <person name="Kaur K."/>
            <person name="Hamwieh A."/>
            <person name="Solovyev V."/>
            <person name="Salamov A."/>
            <person name="Braich B."/>
            <person name="Kosarev P."/>
            <person name="Mahmoud A."/>
            <person name="Hajiyev E."/>
            <person name="Babayeva S."/>
            <person name="Izzatullayeva V."/>
            <person name="Mammadov A."/>
            <person name="Mammadov A."/>
            <person name="Sharifova S."/>
            <person name="Ojaghi J."/>
            <person name="Eynullazada K."/>
            <person name="Bayramov B."/>
            <person name="Abdulazimova A."/>
            <person name="Shahmuradov I."/>
        </authorList>
    </citation>
    <scope>NUCLEOTIDE SEQUENCE [LARGE SCALE GENOMIC DNA]</scope>
    <source>
        <strain evidence="6">cv. AG2017</strain>
        <tissue evidence="5">Leaf</tissue>
    </source>
</reference>
<sequence length="336" mass="38394">MVATEMLRTPVERLLREVRPAPSLIISDRHLAWTADLAQDLGIPRILFDGMSCFAHLCMHNLHLYKPHEKDVRKRIRESAETAHAVIINSFEELEPENIETYRKTSEGARAWCIGPVSLCNKNMLDVSQRGNRSSEDESHLLDWLNCLPPGRKKWGGAWNHRKSPFIWVIRRVNQGEELEQWLSEDGFEERVKGRCLLIRGWAPQVLILSHPLVGGFLTHCGWNSKLEGISAGVPMVTWPLFAEQFYNEEMIMEVLRFGVGAKEVVHLGNEDEHGVMVKGKDIKVAVDNVMSEDEKGEERRKRAKKLAKKASKAVEQAGSSYLNIKKLIEKVFILW</sequence>
<protein>
    <submittedName>
        <fullName evidence="5">Uncharacterized protein</fullName>
    </submittedName>
</protein>
<dbReference type="Pfam" id="PF00201">
    <property type="entry name" value="UDPGT"/>
    <property type="match status" value="1"/>
</dbReference>
<dbReference type="Gene3D" id="3.40.50.2000">
    <property type="entry name" value="Glycogen Phosphorylase B"/>
    <property type="match status" value="3"/>
</dbReference>
<dbReference type="AlphaFoldDB" id="A0A2I0IX10"/>
<comment type="caution">
    <text evidence="5">The sequence shown here is derived from an EMBL/GenBank/DDBJ whole genome shotgun (WGS) entry which is preliminary data.</text>
</comment>
<accession>A0A2I0IX10</accession>
<dbReference type="SUPFAM" id="SSF53756">
    <property type="entry name" value="UDP-Glycosyltransferase/glycogen phosphorylase"/>
    <property type="match status" value="1"/>
</dbReference>
<dbReference type="CDD" id="cd03784">
    <property type="entry name" value="GT1_Gtf-like"/>
    <property type="match status" value="1"/>
</dbReference>
<keyword evidence="6" id="KW-1185">Reference proteome</keyword>
<evidence type="ECO:0000256" key="3">
    <source>
        <dbReference type="ARBA" id="ARBA00022679"/>
    </source>
</evidence>
<comment type="similarity">
    <text evidence="1 4">Belongs to the UDP-glycosyltransferase family.</text>
</comment>
<dbReference type="EMBL" id="PGOL01002379">
    <property type="protein sequence ID" value="PKI48537.1"/>
    <property type="molecule type" value="Genomic_DNA"/>
</dbReference>
<gene>
    <name evidence="5" type="ORF">CRG98_031058</name>
</gene>
<dbReference type="GO" id="GO:0035251">
    <property type="term" value="F:UDP-glucosyltransferase activity"/>
    <property type="evidence" value="ECO:0007669"/>
    <property type="project" value="TreeGrafter"/>
</dbReference>
<keyword evidence="3 4" id="KW-0808">Transferase</keyword>
<dbReference type="STRING" id="22663.A0A2I0IX10"/>
<dbReference type="FunFam" id="3.40.50.2000:FF:000431">
    <property type="entry name" value="UDP-glycosyltransferase 90A1"/>
    <property type="match status" value="1"/>
</dbReference>
<keyword evidence="2 4" id="KW-0328">Glycosyltransferase</keyword>
<evidence type="ECO:0000313" key="5">
    <source>
        <dbReference type="EMBL" id="PKI48537.1"/>
    </source>
</evidence>
<evidence type="ECO:0000313" key="6">
    <source>
        <dbReference type="Proteomes" id="UP000233551"/>
    </source>
</evidence>
<dbReference type="PROSITE" id="PS00375">
    <property type="entry name" value="UDPGT"/>
    <property type="match status" value="1"/>
</dbReference>
<dbReference type="PANTHER" id="PTHR48047:SF182">
    <property type="entry name" value="GLYCOSYLTRANSFERASE"/>
    <property type="match status" value="1"/>
</dbReference>
<dbReference type="InterPro" id="IPR002213">
    <property type="entry name" value="UDP_glucos_trans"/>
</dbReference>
<name>A0A2I0IX10_PUNGR</name>
<dbReference type="InterPro" id="IPR035595">
    <property type="entry name" value="UDP_glycos_trans_CS"/>
</dbReference>
<dbReference type="Proteomes" id="UP000233551">
    <property type="component" value="Unassembled WGS sequence"/>
</dbReference>
<evidence type="ECO:0000256" key="4">
    <source>
        <dbReference type="RuleBase" id="RU003718"/>
    </source>
</evidence>
<dbReference type="PANTHER" id="PTHR48047">
    <property type="entry name" value="GLYCOSYLTRANSFERASE"/>
    <property type="match status" value="1"/>
</dbReference>
<proteinExistence type="inferred from homology"/>